<keyword evidence="3" id="KW-1185">Reference proteome</keyword>
<dbReference type="EMBL" id="JAATLM010000001">
    <property type="protein sequence ID" value="NIZ69148.1"/>
    <property type="molecule type" value="Genomic_DNA"/>
</dbReference>
<dbReference type="Proteomes" id="UP000778951">
    <property type="component" value="Unassembled WGS sequence"/>
</dbReference>
<reference evidence="2" key="1">
    <citation type="submission" date="2020-03" db="EMBL/GenBank/DDBJ databases">
        <title>Spirochaetal bacteria isolated from arthropods constitute a novel genus Entomospira genus novum within the order Spirochaetales.</title>
        <authorList>
            <person name="Grana-Miraglia L."/>
            <person name="Sikutova S."/>
            <person name="Fingerle V."/>
            <person name="Sing A."/>
            <person name="Castillo-Ramirez S."/>
            <person name="Margos G."/>
            <person name="Rudolf I."/>
        </authorList>
    </citation>
    <scope>NUCLEOTIDE SEQUENCE</scope>
    <source>
        <strain evidence="2">BR149</strain>
    </source>
</reference>
<feature type="transmembrane region" description="Helical" evidence="1">
    <location>
        <begin position="129"/>
        <end position="146"/>
    </location>
</feature>
<dbReference type="AlphaFoldDB" id="A0A968GFN0"/>
<feature type="transmembrane region" description="Helical" evidence="1">
    <location>
        <begin position="53"/>
        <end position="79"/>
    </location>
</feature>
<organism evidence="2 3">
    <name type="scientific">Entomospira culicis</name>
    <dbReference type="NCBI Taxonomy" id="2719989"/>
    <lineage>
        <taxon>Bacteria</taxon>
        <taxon>Pseudomonadati</taxon>
        <taxon>Spirochaetota</taxon>
        <taxon>Spirochaetia</taxon>
        <taxon>Spirochaetales</taxon>
        <taxon>Spirochaetaceae</taxon>
        <taxon>Entomospira</taxon>
    </lineage>
</organism>
<keyword evidence="1" id="KW-1133">Transmembrane helix</keyword>
<keyword evidence="1" id="KW-0472">Membrane</keyword>
<evidence type="ECO:0000313" key="3">
    <source>
        <dbReference type="Proteomes" id="UP000778951"/>
    </source>
</evidence>
<protein>
    <submittedName>
        <fullName evidence="2">Uncharacterized protein</fullName>
    </submittedName>
</protein>
<gene>
    <name evidence="2" type="ORF">HCT48_02840</name>
</gene>
<comment type="caution">
    <text evidence="2">The sequence shown here is derived from an EMBL/GenBank/DDBJ whole genome shotgun (WGS) entry which is preliminary data.</text>
</comment>
<dbReference type="RefSeq" id="WP_167695248.1">
    <property type="nucleotide sequence ID" value="NZ_JAATLL010000002.1"/>
</dbReference>
<feature type="transmembrane region" description="Helical" evidence="1">
    <location>
        <begin position="12"/>
        <end position="33"/>
    </location>
</feature>
<evidence type="ECO:0000313" key="2">
    <source>
        <dbReference type="EMBL" id="NIZ69148.1"/>
    </source>
</evidence>
<feature type="transmembrane region" description="Helical" evidence="1">
    <location>
        <begin position="91"/>
        <end position="117"/>
    </location>
</feature>
<accession>A0A968GFN0</accession>
<proteinExistence type="predicted"/>
<name>A0A968GFN0_9SPIO</name>
<evidence type="ECO:0000256" key="1">
    <source>
        <dbReference type="SAM" id="Phobius"/>
    </source>
</evidence>
<sequence length="151" mass="17160">MFEKILTITKIVVQTILNAFALSVLLSIAQRRLALWLEPQLPNATLWVTLGDLLSQLLILSILAMPMLVIAYLLIRILSFFHKIPATFTPYLSAVGLVGIALWLIYQSSFTGLYIYLTFGAIKSISEQFYFIAIGYLMLNLFLRSLKNQRE</sequence>
<keyword evidence="1" id="KW-0812">Transmembrane</keyword>